<organism evidence="3 4">
    <name type="scientific">Brassicogethes aeneus</name>
    <name type="common">Rape pollen beetle</name>
    <name type="synonym">Meligethes aeneus</name>
    <dbReference type="NCBI Taxonomy" id="1431903"/>
    <lineage>
        <taxon>Eukaryota</taxon>
        <taxon>Metazoa</taxon>
        <taxon>Ecdysozoa</taxon>
        <taxon>Arthropoda</taxon>
        <taxon>Hexapoda</taxon>
        <taxon>Insecta</taxon>
        <taxon>Pterygota</taxon>
        <taxon>Neoptera</taxon>
        <taxon>Endopterygota</taxon>
        <taxon>Coleoptera</taxon>
        <taxon>Polyphaga</taxon>
        <taxon>Cucujiformia</taxon>
        <taxon>Nitidulidae</taxon>
        <taxon>Meligethinae</taxon>
        <taxon>Brassicogethes</taxon>
    </lineage>
</organism>
<dbReference type="Pfam" id="PF10545">
    <property type="entry name" value="MADF_DNA_bdg"/>
    <property type="match status" value="1"/>
</dbReference>
<name>A0A9P0FKQ8_BRAAE</name>
<dbReference type="PANTHER" id="PTHR12243:SF69">
    <property type="entry name" value="SI:CH73-59F11.3"/>
    <property type="match status" value="1"/>
</dbReference>
<feature type="compositionally biased region" description="Polar residues" evidence="1">
    <location>
        <begin position="129"/>
        <end position="145"/>
    </location>
</feature>
<dbReference type="Proteomes" id="UP001154078">
    <property type="component" value="Chromosome 6"/>
</dbReference>
<keyword evidence="4" id="KW-1185">Reference proteome</keyword>
<dbReference type="OrthoDB" id="8188516at2759"/>
<dbReference type="PANTHER" id="PTHR12243">
    <property type="entry name" value="MADF DOMAIN TRANSCRIPTION FACTOR"/>
    <property type="match status" value="1"/>
</dbReference>
<dbReference type="GO" id="GO:0005667">
    <property type="term" value="C:transcription regulator complex"/>
    <property type="evidence" value="ECO:0007669"/>
    <property type="project" value="TreeGrafter"/>
</dbReference>
<dbReference type="GO" id="GO:0006357">
    <property type="term" value="P:regulation of transcription by RNA polymerase II"/>
    <property type="evidence" value="ECO:0007669"/>
    <property type="project" value="TreeGrafter"/>
</dbReference>
<dbReference type="AlphaFoldDB" id="A0A9P0FKQ8"/>
<feature type="domain" description="MADF" evidence="2">
    <location>
        <begin position="8"/>
        <end position="95"/>
    </location>
</feature>
<dbReference type="SMART" id="SM00595">
    <property type="entry name" value="MADF"/>
    <property type="match status" value="1"/>
</dbReference>
<dbReference type="PROSITE" id="PS51029">
    <property type="entry name" value="MADF"/>
    <property type="match status" value="1"/>
</dbReference>
<sequence>MWENKFELLINLIQGYPHLYDKSSMNFKDLQMKENSWQQISEELGIPANDCQRIWTNLRNKYGREKKALPSGSGAPATPQWEYLDSMSFLNSYVKPRKTHTKTPIVQQKPQPTVTSPLLSPILMATSSGCSSHNSMLMSPRSNYESEVYDSQEESMNEDFLENIVIEIQETEQPRPTAEPASKGED</sequence>
<accession>A0A9P0FKQ8</accession>
<evidence type="ECO:0000259" key="2">
    <source>
        <dbReference type="PROSITE" id="PS51029"/>
    </source>
</evidence>
<evidence type="ECO:0000256" key="1">
    <source>
        <dbReference type="SAM" id="MobiDB-lite"/>
    </source>
</evidence>
<evidence type="ECO:0000313" key="3">
    <source>
        <dbReference type="EMBL" id="CAH0559237.1"/>
    </source>
</evidence>
<dbReference type="GO" id="GO:0005634">
    <property type="term" value="C:nucleus"/>
    <property type="evidence" value="ECO:0007669"/>
    <property type="project" value="TreeGrafter"/>
</dbReference>
<feature type="region of interest" description="Disordered" evidence="1">
    <location>
        <begin position="129"/>
        <end position="155"/>
    </location>
</feature>
<dbReference type="InterPro" id="IPR039353">
    <property type="entry name" value="TF_Adf1"/>
</dbReference>
<evidence type="ECO:0000313" key="4">
    <source>
        <dbReference type="Proteomes" id="UP001154078"/>
    </source>
</evidence>
<dbReference type="InterPro" id="IPR006578">
    <property type="entry name" value="MADF-dom"/>
</dbReference>
<gene>
    <name evidence="3" type="ORF">MELIAE_LOCUS9364</name>
</gene>
<protein>
    <recommendedName>
        <fullName evidence="2">MADF domain-containing protein</fullName>
    </recommendedName>
</protein>
<feature type="region of interest" description="Disordered" evidence="1">
    <location>
        <begin position="167"/>
        <end position="186"/>
    </location>
</feature>
<dbReference type="EMBL" id="OV121137">
    <property type="protein sequence ID" value="CAH0559237.1"/>
    <property type="molecule type" value="Genomic_DNA"/>
</dbReference>
<proteinExistence type="predicted"/>
<reference evidence="3" key="1">
    <citation type="submission" date="2021-12" db="EMBL/GenBank/DDBJ databases">
        <authorList>
            <person name="King R."/>
        </authorList>
    </citation>
    <scope>NUCLEOTIDE SEQUENCE</scope>
</reference>